<evidence type="ECO:0000313" key="1">
    <source>
        <dbReference type="EMBL" id="CAE7545116.1"/>
    </source>
</evidence>
<reference evidence="1" key="1">
    <citation type="submission" date="2021-02" db="EMBL/GenBank/DDBJ databases">
        <authorList>
            <person name="Dougan E. K."/>
            <person name="Rhodes N."/>
            <person name="Thang M."/>
            <person name="Chan C."/>
        </authorList>
    </citation>
    <scope>NUCLEOTIDE SEQUENCE</scope>
</reference>
<gene>
    <name evidence="1" type="primary">melA</name>
    <name evidence="1" type="ORF">SNEC2469_LOCUS15690</name>
</gene>
<proteinExistence type="predicted"/>
<sequence length="164" mass="18896">MASQLHERCPEMLPEGIPRKTFTMRVSLFRMNWTNSIHEYDYDLPVPQASADYERNLLQRRWADMKKHLVIWLPGRIFSPTKVKNFPRKVCDENGKLVQMDVCHVAEISAQKIQDGQTGPASAVGQYIADQLAGQRRIQRVGKCFYKNDANRSRDATMQSAHFA</sequence>
<comment type="caution">
    <text evidence="1">The sequence shown here is derived from an EMBL/GenBank/DDBJ whole genome shotgun (WGS) entry which is preliminary data.</text>
</comment>
<organism evidence="1 2">
    <name type="scientific">Symbiodinium necroappetens</name>
    <dbReference type="NCBI Taxonomy" id="1628268"/>
    <lineage>
        <taxon>Eukaryota</taxon>
        <taxon>Sar</taxon>
        <taxon>Alveolata</taxon>
        <taxon>Dinophyceae</taxon>
        <taxon>Suessiales</taxon>
        <taxon>Symbiodiniaceae</taxon>
        <taxon>Symbiodinium</taxon>
    </lineage>
</organism>
<accession>A0A812TZU5</accession>
<dbReference type="OrthoDB" id="10436058at2759"/>
<dbReference type="EMBL" id="CAJNJA010025566">
    <property type="protein sequence ID" value="CAE7545116.1"/>
    <property type="molecule type" value="Genomic_DNA"/>
</dbReference>
<name>A0A812TZU5_9DINO</name>
<protein>
    <submittedName>
        <fullName evidence="1">MelA protein</fullName>
    </submittedName>
</protein>
<keyword evidence="2" id="KW-1185">Reference proteome</keyword>
<dbReference type="Proteomes" id="UP000601435">
    <property type="component" value="Unassembled WGS sequence"/>
</dbReference>
<dbReference type="AlphaFoldDB" id="A0A812TZU5"/>
<evidence type="ECO:0000313" key="2">
    <source>
        <dbReference type="Proteomes" id="UP000601435"/>
    </source>
</evidence>